<sequence>MGGVTDGSSVCADCGASGRFGSCDELFGVLLALDHERRQPWAAFHSVNVACYLLQHRSRTPEAALSGQWEIVTTFVADGLDAVHRLTAERVRDNRRGVRSWLTADRQPPPPTTTVTTPSLVTIEDVSVDGTFPADGYHDRMRRWAESMTRGQAS</sequence>
<reference evidence="1 2" key="1">
    <citation type="journal article" date="2012" name="Stand. Genomic Sci.">
        <title>Genome sequence of the soil bacterium Saccharomonospora azurea type strain (NA-128(T)).</title>
        <authorList>
            <person name="Klenk H.P."/>
            <person name="Held B."/>
            <person name="Lucas S."/>
            <person name="Lapidus A."/>
            <person name="Copeland A."/>
            <person name="Hammon N."/>
            <person name="Pitluck S."/>
            <person name="Goodwin L.A."/>
            <person name="Han C."/>
            <person name="Tapia R."/>
            <person name="Brambilla E.M."/>
            <person name="Potter G."/>
            <person name="Land M."/>
            <person name="Ivanova N."/>
            <person name="Rohde M."/>
            <person name="Goker M."/>
            <person name="Detter J.C."/>
            <person name="Kyrpides N.C."/>
            <person name="Woyke T."/>
        </authorList>
    </citation>
    <scope>NUCLEOTIDE SEQUENCE [LARGE SCALE GENOMIC DNA]</scope>
    <source>
        <strain evidence="1 2">NA-128</strain>
    </source>
</reference>
<dbReference type="OrthoDB" id="3427046at2"/>
<dbReference type="Pfam" id="PF19371">
    <property type="entry name" value="DUF5946"/>
    <property type="match status" value="1"/>
</dbReference>
<keyword evidence="2" id="KW-1185">Reference proteome</keyword>
<dbReference type="EMBL" id="CM001466">
    <property type="protein sequence ID" value="EHY88891.1"/>
    <property type="molecule type" value="Genomic_DNA"/>
</dbReference>
<protein>
    <submittedName>
        <fullName evidence="1">Uncharacterized protein</fullName>
    </submittedName>
</protein>
<accession>H8GDU7</accession>
<name>H8GDU7_9PSEU</name>
<dbReference type="HOGENOM" id="CLU_1730334_0_0_11"/>
<dbReference type="InterPro" id="IPR045990">
    <property type="entry name" value="DUF5946"/>
</dbReference>
<dbReference type="AlphaFoldDB" id="H8GDU7"/>
<dbReference type="Proteomes" id="UP000004705">
    <property type="component" value="Chromosome"/>
</dbReference>
<evidence type="ECO:0000313" key="2">
    <source>
        <dbReference type="Proteomes" id="UP000004705"/>
    </source>
</evidence>
<organism evidence="1 2">
    <name type="scientific">Saccharomonospora azurea NA-128</name>
    <dbReference type="NCBI Taxonomy" id="882081"/>
    <lineage>
        <taxon>Bacteria</taxon>
        <taxon>Bacillati</taxon>
        <taxon>Actinomycetota</taxon>
        <taxon>Actinomycetes</taxon>
        <taxon>Pseudonocardiales</taxon>
        <taxon>Pseudonocardiaceae</taxon>
        <taxon>Saccharomonospora</taxon>
    </lineage>
</organism>
<evidence type="ECO:0000313" key="1">
    <source>
        <dbReference type="EMBL" id="EHY88891.1"/>
    </source>
</evidence>
<gene>
    <name evidence="1" type="ORF">SacazDRAFT_01973</name>
</gene>
<proteinExistence type="predicted"/>